<comment type="caution">
    <text evidence="9">Lacks conserved residue(s) required for the propagation of feature annotation.</text>
</comment>
<evidence type="ECO:0000259" key="11">
    <source>
        <dbReference type="PROSITE" id="PS51198"/>
    </source>
</evidence>
<protein>
    <recommendedName>
        <fullName evidence="7">DNA 3'-5' helicase</fullName>
        <ecNumber evidence="7">5.6.2.4</ecNumber>
    </recommendedName>
</protein>
<dbReference type="PANTHER" id="PTHR11070">
    <property type="entry name" value="UVRD / RECB / PCRA DNA HELICASE FAMILY MEMBER"/>
    <property type="match status" value="1"/>
</dbReference>
<dbReference type="GO" id="GO:0043138">
    <property type="term" value="F:3'-5' DNA helicase activity"/>
    <property type="evidence" value="ECO:0007669"/>
    <property type="project" value="UniProtKB-EC"/>
</dbReference>
<feature type="compositionally biased region" description="Acidic residues" evidence="10">
    <location>
        <begin position="384"/>
        <end position="408"/>
    </location>
</feature>
<dbReference type="InterPro" id="IPR000212">
    <property type="entry name" value="DNA_helicase_UvrD/REP"/>
</dbReference>
<evidence type="ECO:0000313" key="14">
    <source>
        <dbReference type="Proteomes" id="UP001205105"/>
    </source>
</evidence>
<dbReference type="GO" id="GO:0003677">
    <property type="term" value="F:DNA binding"/>
    <property type="evidence" value="ECO:0007669"/>
    <property type="project" value="InterPro"/>
</dbReference>
<dbReference type="Gene3D" id="1.10.486.10">
    <property type="entry name" value="PCRA, domain 4"/>
    <property type="match status" value="1"/>
</dbReference>
<dbReference type="GO" id="GO:0005524">
    <property type="term" value="F:ATP binding"/>
    <property type="evidence" value="ECO:0007669"/>
    <property type="project" value="UniProtKB-UniRule"/>
</dbReference>
<proteinExistence type="predicted"/>
<dbReference type="PROSITE" id="PS51217">
    <property type="entry name" value="UVRD_HELICASE_CTER"/>
    <property type="match status" value="1"/>
</dbReference>
<gene>
    <name evidence="13" type="ORF">COHA_010146</name>
</gene>
<comment type="caution">
    <text evidence="13">The sequence shown here is derived from an EMBL/GenBank/DDBJ whole genome shotgun (WGS) entry which is preliminary data.</text>
</comment>
<dbReference type="PANTHER" id="PTHR11070:SF2">
    <property type="entry name" value="ATP-DEPENDENT DNA HELICASE SRS2"/>
    <property type="match status" value="1"/>
</dbReference>
<dbReference type="GO" id="GO:0000725">
    <property type="term" value="P:recombinational repair"/>
    <property type="evidence" value="ECO:0007669"/>
    <property type="project" value="TreeGrafter"/>
</dbReference>
<dbReference type="SUPFAM" id="SSF52540">
    <property type="entry name" value="P-loop containing nucleoside triphosphate hydrolases"/>
    <property type="match status" value="1"/>
</dbReference>
<dbReference type="Proteomes" id="UP001205105">
    <property type="component" value="Unassembled WGS sequence"/>
</dbReference>
<keyword evidence="4 9" id="KW-0067">ATP-binding</keyword>
<dbReference type="EMBL" id="JADXDR010000212">
    <property type="protein sequence ID" value="KAI7835978.1"/>
    <property type="molecule type" value="Genomic_DNA"/>
</dbReference>
<evidence type="ECO:0000256" key="9">
    <source>
        <dbReference type="PROSITE-ProRule" id="PRU00560"/>
    </source>
</evidence>
<accession>A0AAD5DGN6</accession>
<dbReference type="EC" id="5.6.2.4" evidence="7"/>
<evidence type="ECO:0000313" key="13">
    <source>
        <dbReference type="EMBL" id="KAI7835978.1"/>
    </source>
</evidence>
<dbReference type="GO" id="GO:0005634">
    <property type="term" value="C:nucleus"/>
    <property type="evidence" value="ECO:0007669"/>
    <property type="project" value="TreeGrafter"/>
</dbReference>
<evidence type="ECO:0000256" key="1">
    <source>
        <dbReference type="ARBA" id="ARBA00022741"/>
    </source>
</evidence>
<evidence type="ECO:0000256" key="10">
    <source>
        <dbReference type="SAM" id="MobiDB-lite"/>
    </source>
</evidence>
<keyword evidence="5" id="KW-0413">Isomerase</keyword>
<comment type="catalytic activity">
    <reaction evidence="8">
        <text>ATP + H2O = ADP + phosphate + H(+)</text>
        <dbReference type="Rhea" id="RHEA:13065"/>
        <dbReference type="ChEBI" id="CHEBI:15377"/>
        <dbReference type="ChEBI" id="CHEBI:15378"/>
        <dbReference type="ChEBI" id="CHEBI:30616"/>
        <dbReference type="ChEBI" id="CHEBI:43474"/>
        <dbReference type="ChEBI" id="CHEBI:456216"/>
        <dbReference type="EC" id="5.6.2.4"/>
    </reaction>
</comment>
<evidence type="ECO:0000256" key="6">
    <source>
        <dbReference type="ARBA" id="ARBA00034617"/>
    </source>
</evidence>
<evidence type="ECO:0000256" key="5">
    <source>
        <dbReference type="ARBA" id="ARBA00023235"/>
    </source>
</evidence>
<dbReference type="Pfam" id="PF00580">
    <property type="entry name" value="UvrD-helicase"/>
    <property type="match status" value="1"/>
</dbReference>
<name>A0AAD5DGN6_9CHLO</name>
<evidence type="ECO:0000256" key="2">
    <source>
        <dbReference type="ARBA" id="ARBA00022801"/>
    </source>
</evidence>
<evidence type="ECO:0000256" key="4">
    <source>
        <dbReference type="ARBA" id="ARBA00022840"/>
    </source>
</evidence>
<evidence type="ECO:0000256" key="8">
    <source>
        <dbReference type="ARBA" id="ARBA00048988"/>
    </source>
</evidence>
<keyword evidence="2 9" id="KW-0378">Hydrolase</keyword>
<dbReference type="AlphaFoldDB" id="A0AAD5DGN6"/>
<dbReference type="InterPro" id="IPR014016">
    <property type="entry name" value="UvrD-like_ATP-bd"/>
</dbReference>
<dbReference type="Gene3D" id="3.40.50.300">
    <property type="entry name" value="P-loop containing nucleotide triphosphate hydrolases"/>
    <property type="match status" value="3"/>
</dbReference>
<organism evidence="13 14">
    <name type="scientific">Chlorella ohadii</name>
    <dbReference type="NCBI Taxonomy" id="2649997"/>
    <lineage>
        <taxon>Eukaryota</taxon>
        <taxon>Viridiplantae</taxon>
        <taxon>Chlorophyta</taxon>
        <taxon>core chlorophytes</taxon>
        <taxon>Trebouxiophyceae</taxon>
        <taxon>Chlorellales</taxon>
        <taxon>Chlorellaceae</taxon>
        <taxon>Chlorella clade</taxon>
        <taxon>Chlorella</taxon>
    </lineage>
</organism>
<feature type="domain" description="UvrD-like helicase C-terminal" evidence="12">
    <location>
        <begin position="172"/>
        <end position="415"/>
    </location>
</feature>
<evidence type="ECO:0000256" key="3">
    <source>
        <dbReference type="ARBA" id="ARBA00022806"/>
    </source>
</evidence>
<dbReference type="GO" id="GO:0016787">
    <property type="term" value="F:hydrolase activity"/>
    <property type="evidence" value="ECO:0007669"/>
    <property type="project" value="UniProtKB-UniRule"/>
</dbReference>
<keyword evidence="1 9" id="KW-0547">Nucleotide-binding</keyword>
<sequence>MLPAPPAPPAQQAQQAQQAEQAQQEAEVDAMLAALEEDGLWRGVQYVARDDLKALRSWISEQKALGRTPACFHEGWQRGACELFQSELKRLCKVDFNDMIAETNDLLRRGGEVADKLRRCYTHVFVDEFQDCSPPQIELALLLGGPAARVTAVGDAAQPIFGFSAATPHAFNIFATAVRQLYGLKASRLALTLNYRSTASVLKVGNELLGTATDEAVGIADRIQALVQEGVALDEIAVLFRCFNWGGTTYLRLQAELEARGIPYRRLRAKKVLEDRAVQVLLAWLRLLLDPSDDSSFLVAMAEPKRGLGEAVEAALLEHQAHQQLVTGQTPSLESCALDLSAGAGPAARQLSSTQREALASLLSLLRRLRGEMQQQRVQAANEGSDDEGEEEDAPAADEAPEEGDQEAAGEAAVGGGEEEEHQQGVARDIFKVYRHRCRAGGPLGALQREAAAFPLGAWQAGDRAAQDGSGIDACGGPSLQRIAYHTLFAHGSGCEAELLEHLLSQEESRAGSSGSGGGSAKGREWDVVFSPRWYEGFMPSSLFDNQHLGVMPEPLHQATIGGVPVPQEGGAAEHRAEARRLAHVAATRARRRHFISYPCKMVSKRGWPYEVQPSSFLEGVLERYRDTPTLELELAN</sequence>
<feature type="domain" description="UvrD-like helicase ATP-binding" evidence="11">
    <location>
        <begin position="1"/>
        <end position="198"/>
    </location>
</feature>
<reference evidence="13" key="1">
    <citation type="submission" date="2020-11" db="EMBL/GenBank/DDBJ databases">
        <title>Chlorella ohadii genome sequencing and assembly.</title>
        <authorList>
            <person name="Murik O."/>
            <person name="Treves H."/>
            <person name="Kedem I."/>
            <person name="Shotland Y."/>
            <person name="Kaplan A."/>
        </authorList>
    </citation>
    <scope>NUCLEOTIDE SEQUENCE</scope>
    <source>
        <strain evidence="13">1</strain>
    </source>
</reference>
<evidence type="ECO:0000259" key="12">
    <source>
        <dbReference type="PROSITE" id="PS51217"/>
    </source>
</evidence>
<keyword evidence="3 9" id="KW-0347">Helicase</keyword>
<dbReference type="Pfam" id="PF13361">
    <property type="entry name" value="UvrD_C"/>
    <property type="match status" value="1"/>
</dbReference>
<dbReference type="InterPro" id="IPR027417">
    <property type="entry name" value="P-loop_NTPase"/>
</dbReference>
<dbReference type="InterPro" id="IPR014017">
    <property type="entry name" value="DNA_helicase_UvrD-like_C"/>
</dbReference>
<dbReference type="PROSITE" id="PS51198">
    <property type="entry name" value="UVRD_HELICASE_ATP_BIND"/>
    <property type="match status" value="1"/>
</dbReference>
<comment type="catalytic activity">
    <reaction evidence="6">
        <text>Couples ATP hydrolysis with the unwinding of duplex DNA by translocating in the 3'-5' direction.</text>
        <dbReference type="EC" id="5.6.2.4"/>
    </reaction>
</comment>
<evidence type="ECO:0000256" key="7">
    <source>
        <dbReference type="ARBA" id="ARBA00034808"/>
    </source>
</evidence>
<keyword evidence="14" id="KW-1185">Reference proteome</keyword>
<feature type="region of interest" description="Disordered" evidence="10">
    <location>
        <begin position="374"/>
        <end position="424"/>
    </location>
</feature>